<evidence type="ECO:0000256" key="1">
    <source>
        <dbReference type="SAM" id="MobiDB-lite"/>
    </source>
</evidence>
<keyword evidence="2" id="KW-1133">Transmembrane helix</keyword>
<protein>
    <submittedName>
        <fullName evidence="3">Uncharacterized protein</fullName>
    </submittedName>
</protein>
<keyword evidence="4" id="KW-1185">Reference proteome</keyword>
<proteinExistence type="predicted"/>
<keyword evidence="2" id="KW-0472">Membrane</keyword>
<dbReference type="Proteomes" id="UP000068164">
    <property type="component" value="Unassembled WGS sequence"/>
</dbReference>
<name>A0A109J881_9HYPH</name>
<dbReference type="EMBL" id="LNCD01000123">
    <property type="protein sequence ID" value="KWV44155.1"/>
    <property type="molecule type" value="Genomic_DNA"/>
</dbReference>
<dbReference type="AlphaFoldDB" id="A0A109J881"/>
<keyword evidence="2" id="KW-0812">Transmembrane</keyword>
<evidence type="ECO:0000313" key="4">
    <source>
        <dbReference type="Proteomes" id="UP000068164"/>
    </source>
</evidence>
<accession>A0A109J881</accession>
<organism evidence="3 4">
    <name type="scientific">Rhizobium altiplani</name>
    <dbReference type="NCBI Taxonomy" id="1864509"/>
    <lineage>
        <taxon>Bacteria</taxon>
        <taxon>Pseudomonadati</taxon>
        <taxon>Pseudomonadota</taxon>
        <taxon>Alphaproteobacteria</taxon>
        <taxon>Hyphomicrobiales</taxon>
        <taxon>Rhizobiaceae</taxon>
        <taxon>Rhizobium/Agrobacterium group</taxon>
        <taxon>Rhizobium</taxon>
    </lineage>
</organism>
<reference evidence="3 4" key="1">
    <citation type="submission" date="2015-11" db="EMBL/GenBank/DDBJ databases">
        <title>Draft Genome Sequence of the Strain BR 10423 (Rhizobium sp.) isolated from nodules of Mimosa pudica.</title>
        <authorList>
            <person name="Barauna A.C."/>
            <person name="Zilli J.E."/>
            <person name="Simoes-Araujo J.L."/>
            <person name="Reis V.M."/>
            <person name="James E.K."/>
            <person name="Reis F.B.Jr."/>
            <person name="Rouws L.F."/>
            <person name="Passos S.R."/>
            <person name="Gois S.R."/>
        </authorList>
    </citation>
    <scope>NUCLEOTIDE SEQUENCE [LARGE SCALE GENOMIC DNA]</scope>
    <source>
        <strain evidence="3 4">BR10423</strain>
    </source>
</reference>
<feature type="region of interest" description="Disordered" evidence="1">
    <location>
        <begin position="41"/>
        <end position="60"/>
    </location>
</feature>
<gene>
    <name evidence="3" type="ORF">AS026_17425</name>
</gene>
<feature type="transmembrane region" description="Helical" evidence="2">
    <location>
        <begin position="12"/>
        <end position="31"/>
    </location>
</feature>
<comment type="caution">
    <text evidence="3">The sequence shown here is derived from an EMBL/GenBank/DDBJ whole genome shotgun (WGS) entry which is preliminary data.</text>
</comment>
<evidence type="ECO:0000256" key="2">
    <source>
        <dbReference type="SAM" id="Phobius"/>
    </source>
</evidence>
<sequence>MGRGEFGVQGMTRIIGAAAILTIAMATYAAYLNPYDTRSQQGRYSQQIESHDNGLTASIR</sequence>
<evidence type="ECO:0000313" key="3">
    <source>
        <dbReference type="EMBL" id="KWV44155.1"/>
    </source>
</evidence>